<dbReference type="SUPFAM" id="SSF53383">
    <property type="entry name" value="PLP-dependent transferases"/>
    <property type="match status" value="1"/>
</dbReference>
<dbReference type="InterPro" id="IPR049704">
    <property type="entry name" value="Aminotrans_3_PPA_site"/>
</dbReference>
<dbReference type="Pfam" id="PF00202">
    <property type="entry name" value="Aminotran_3"/>
    <property type="match status" value="1"/>
</dbReference>
<sequence>MSQDFHPHNSSDHFWMPFTANRQFKATPRLLESAEGMYYTASDGRKVLDGTAGLWCCNAGHGRREISEAVSKQIAKMDFAPTFQMGHPLPFELAEKLAAISPEGLNRVFFTNSGSESADTALKIALAYQRAIGQGSRTRLIGRELAYHGVGFGGMSVGGMANNRRAFGPMLPGVDHLPHTLDLQRNAFSKGLPQHGVERADELERLVTLHGAENIAAVIVEPMSGSAGVILPPVGYLQRLREITAKHGILLIFDEVITGFGRVGEAFAAQRWGVTPDILTCAKGLTNGAIPMGAVLVADHLFEAFMNGPESVIEFFHGYTYSGHPVACAAALATQQIYQQENLFQKAIDLEPYWQEALFSLRDLPNVIDIRTVGLVAGIQFAAHADGVGKRGYEVFRECFEQGLLARASGDTIALSPALIVEKAEIDQMVELLTDGIRKAG</sequence>
<dbReference type="EC" id="2.6.1.18" evidence="7"/>
<comment type="cofactor">
    <cofactor evidence="1">
        <name>pyridoxal 5'-phosphate</name>
        <dbReference type="ChEBI" id="CHEBI:597326"/>
    </cofactor>
</comment>
<gene>
    <name evidence="7" type="ORF">CXK91_18930</name>
</gene>
<evidence type="ECO:0000256" key="1">
    <source>
        <dbReference type="ARBA" id="ARBA00001933"/>
    </source>
</evidence>
<dbReference type="GO" id="GO:0004015">
    <property type="term" value="F:adenosylmethionine-8-amino-7-oxononanoate transaminase activity"/>
    <property type="evidence" value="ECO:0007669"/>
    <property type="project" value="TreeGrafter"/>
</dbReference>
<dbReference type="InterPro" id="IPR015421">
    <property type="entry name" value="PyrdxlP-dep_Trfase_major"/>
</dbReference>
<evidence type="ECO:0000256" key="3">
    <source>
        <dbReference type="ARBA" id="ARBA00022576"/>
    </source>
</evidence>
<accession>A0A2S4AJH6</accession>
<evidence type="ECO:0000256" key="6">
    <source>
        <dbReference type="RuleBase" id="RU003560"/>
    </source>
</evidence>
<evidence type="ECO:0000256" key="4">
    <source>
        <dbReference type="ARBA" id="ARBA00022679"/>
    </source>
</evidence>
<dbReference type="InterPro" id="IPR015422">
    <property type="entry name" value="PyrdxlP-dep_Trfase_small"/>
</dbReference>
<dbReference type="InterPro" id="IPR005814">
    <property type="entry name" value="Aminotrans_3"/>
</dbReference>
<dbReference type="CDD" id="cd00610">
    <property type="entry name" value="OAT_like"/>
    <property type="match status" value="1"/>
</dbReference>
<dbReference type="FunFam" id="3.40.640.10:FF:000014">
    <property type="entry name" value="Adenosylmethionine-8-amino-7-oxononanoate aminotransferase, probable"/>
    <property type="match status" value="1"/>
</dbReference>
<dbReference type="InterPro" id="IPR015424">
    <property type="entry name" value="PyrdxlP-dep_Trfase"/>
</dbReference>
<keyword evidence="5 6" id="KW-0663">Pyridoxal phosphate</keyword>
<protein>
    <submittedName>
        <fullName evidence="7">Aspartate aminotransferase family protein</fullName>
        <ecNumber evidence="7">2.6.1.18</ecNumber>
    </submittedName>
</protein>
<dbReference type="AlphaFoldDB" id="A0A2S4AJH6"/>
<evidence type="ECO:0000256" key="5">
    <source>
        <dbReference type="ARBA" id="ARBA00022898"/>
    </source>
</evidence>
<dbReference type="GO" id="GO:0016223">
    <property type="term" value="F:beta-alanine:pyruvate transaminase activity"/>
    <property type="evidence" value="ECO:0007669"/>
    <property type="project" value="UniProtKB-EC"/>
</dbReference>
<comment type="similarity">
    <text evidence="2 6">Belongs to the class-III pyridoxal-phosphate-dependent aminotransferase family.</text>
</comment>
<dbReference type="PANTHER" id="PTHR42684:SF1">
    <property type="entry name" value="BETA-ALANINE--PYRUVATE AMINOTRANSFERASE"/>
    <property type="match status" value="1"/>
</dbReference>
<dbReference type="OrthoDB" id="9801052at2"/>
<evidence type="ECO:0000313" key="7">
    <source>
        <dbReference type="EMBL" id="POH81504.1"/>
    </source>
</evidence>
<dbReference type="GO" id="GO:0009102">
    <property type="term" value="P:biotin biosynthetic process"/>
    <property type="evidence" value="ECO:0007669"/>
    <property type="project" value="TreeGrafter"/>
</dbReference>
<dbReference type="PROSITE" id="PS00600">
    <property type="entry name" value="AA_TRANSFER_CLASS_3"/>
    <property type="match status" value="1"/>
</dbReference>
<dbReference type="Gene3D" id="3.40.640.10">
    <property type="entry name" value="Type I PLP-dependent aspartate aminotransferase-like (Major domain)"/>
    <property type="match status" value="1"/>
</dbReference>
<dbReference type="RefSeq" id="WP_103457607.1">
    <property type="nucleotide sequence ID" value="NZ_JAMOHQ010000013.1"/>
</dbReference>
<dbReference type="EMBL" id="PPXG01000008">
    <property type="protein sequence ID" value="POH81504.1"/>
    <property type="molecule type" value="Genomic_DNA"/>
</dbReference>
<organism evidence="7 8">
    <name type="scientific">Stutzerimonas stutzeri</name>
    <name type="common">Pseudomonas stutzeri</name>
    <dbReference type="NCBI Taxonomy" id="316"/>
    <lineage>
        <taxon>Bacteria</taxon>
        <taxon>Pseudomonadati</taxon>
        <taxon>Pseudomonadota</taxon>
        <taxon>Gammaproteobacteria</taxon>
        <taxon>Pseudomonadales</taxon>
        <taxon>Pseudomonadaceae</taxon>
        <taxon>Stutzerimonas</taxon>
    </lineage>
</organism>
<evidence type="ECO:0000256" key="2">
    <source>
        <dbReference type="ARBA" id="ARBA00008954"/>
    </source>
</evidence>
<proteinExistence type="inferred from homology"/>
<keyword evidence="3 7" id="KW-0032">Aminotransferase</keyword>
<evidence type="ECO:0000313" key="8">
    <source>
        <dbReference type="Proteomes" id="UP000237068"/>
    </source>
</evidence>
<dbReference type="PANTHER" id="PTHR42684">
    <property type="entry name" value="ADENOSYLMETHIONINE-8-AMINO-7-OXONONANOATE AMINOTRANSFERASE"/>
    <property type="match status" value="1"/>
</dbReference>
<keyword evidence="4 7" id="KW-0808">Transferase</keyword>
<dbReference type="Gene3D" id="3.90.1150.10">
    <property type="entry name" value="Aspartate Aminotransferase, domain 1"/>
    <property type="match status" value="1"/>
</dbReference>
<comment type="caution">
    <text evidence="7">The sequence shown here is derived from an EMBL/GenBank/DDBJ whole genome shotgun (WGS) entry which is preliminary data.</text>
</comment>
<name>A0A2S4AJH6_STUST</name>
<dbReference type="Proteomes" id="UP000237068">
    <property type="component" value="Unassembled WGS sequence"/>
</dbReference>
<reference evidence="7 8" key="1">
    <citation type="submission" date="2018-01" db="EMBL/GenBank/DDBJ databases">
        <title>Denitrification phenotypes of diverse strains of Pseudomonas stutzeri.</title>
        <authorList>
            <person name="Milligan D.A."/>
            <person name="Bergaust L."/>
            <person name="Bakken L.R."/>
            <person name="Frostegard A."/>
        </authorList>
    </citation>
    <scope>NUCLEOTIDE SEQUENCE [LARGE SCALE GENOMIC DNA]</scope>
    <source>
        <strain evidence="7 8">24a13</strain>
    </source>
</reference>
<dbReference type="GO" id="GO:0030170">
    <property type="term" value="F:pyridoxal phosphate binding"/>
    <property type="evidence" value="ECO:0007669"/>
    <property type="project" value="InterPro"/>
</dbReference>